<reference evidence="1" key="1">
    <citation type="submission" date="2014-09" db="EMBL/GenBank/DDBJ databases">
        <authorList>
            <person name="Magalhaes I.L.F."/>
            <person name="Oliveira U."/>
            <person name="Santos F.R."/>
            <person name="Vidigal T.H.D.A."/>
            <person name="Brescovit A.D."/>
            <person name="Santos A.J."/>
        </authorList>
    </citation>
    <scope>NUCLEOTIDE SEQUENCE</scope>
    <source>
        <tissue evidence="1">Shoot tissue taken approximately 20 cm above the soil surface</tissue>
    </source>
</reference>
<organism evidence="1">
    <name type="scientific">Arundo donax</name>
    <name type="common">Giant reed</name>
    <name type="synonym">Donax arundinaceus</name>
    <dbReference type="NCBI Taxonomy" id="35708"/>
    <lineage>
        <taxon>Eukaryota</taxon>
        <taxon>Viridiplantae</taxon>
        <taxon>Streptophyta</taxon>
        <taxon>Embryophyta</taxon>
        <taxon>Tracheophyta</taxon>
        <taxon>Spermatophyta</taxon>
        <taxon>Magnoliopsida</taxon>
        <taxon>Liliopsida</taxon>
        <taxon>Poales</taxon>
        <taxon>Poaceae</taxon>
        <taxon>PACMAD clade</taxon>
        <taxon>Arundinoideae</taxon>
        <taxon>Arundineae</taxon>
        <taxon>Arundo</taxon>
    </lineage>
</organism>
<accession>A0A0A9E9Y8</accession>
<evidence type="ECO:0000313" key="1">
    <source>
        <dbReference type="EMBL" id="JAD94705.1"/>
    </source>
</evidence>
<sequence length="82" mass="9692">MVYELLNDPLDHISSFLLALPHHLHHLHLLQLHHLHLPPHHHQHPLHHRHFLFDLLHLALQSFLDHLQILGTDAAFVPVKIF</sequence>
<reference evidence="1" key="2">
    <citation type="journal article" date="2015" name="Data Brief">
        <title>Shoot transcriptome of the giant reed, Arundo donax.</title>
        <authorList>
            <person name="Barrero R.A."/>
            <person name="Guerrero F.D."/>
            <person name="Moolhuijzen P."/>
            <person name="Goolsby J.A."/>
            <person name="Tidwell J."/>
            <person name="Bellgard S.E."/>
            <person name="Bellgard M.I."/>
        </authorList>
    </citation>
    <scope>NUCLEOTIDE SEQUENCE</scope>
    <source>
        <tissue evidence="1">Shoot tissue taken approximately 20 cm above the soil surface</tissue>
    </source>
</reference>
<dbReference type="EMBL" id="GBRH01203190">
    <property type="protein sequence ID" value="JAD94705.1"/>
    <property type="molecule type" value="Transcribed_RNA"/>
</dbReference>
<proteinExistence type="predicted"/>
<name>A0A0A9E9Y8_ARUDO</name>
<protein>
    <submittedName>
        <fullName evidence="1">Brd103</fullName>
    </submittedName>
</protein>
<dbReference type="AlphaFoldDB" id="A0A0A9E9Y8"/>